<keyword evidence="2" id="KW-1185">Reference proteome</keyword>
<evidence type="ECO:0000313" key="2">
    <source>
        <dbReference type="Proteomes" id="UP001433508"/>
    </source>
</evidence>
<proteinExistence type="predicted"/>
<reference evidence="2" key="1">
    <citation type="journal article" date="2024" name="Front. Bioeng. Biotechnol.">
        <title>Genome-scale model development and genomic sequencing of the oleaginous clade Lipomyces.</title>
        <authorList>
            <person name="Czajka J.J."/>
            <person name="Han Y."/>
            <person name="Kim J."/>
            <person name="Mondo S.J."/>
            <person name="Hofstad B.A."/>
            <person name="Robles A."/>
            <person name="Haridas S."/>
            <person name="Riley R."/>
            <person name="LaButti K."/>
            <person name="Pangilinan J."/>
            <person name="Andreopoulos W."/>
            <person name="Lipzen A."/>
            <person name="Yan J."/>
            <person name="Wang M."/>
            <person name="Ng V."/>
            <person name="Grigoriev I.V."/>
            <person name="Spatafora J.W."/>
            <person name="Magnuson J.K."/>
            <person name="Baker S.E."/>
            <person name="Pomraning K.R."/>
        </authorList>
    </citation>
    <scope>NUCLEOTIDE SEQUENCE [LARGE SCALE GENOMIC DNA]</scope>
    <source>
        <strain evidence="2">CBS 7786</strain>
    </source>
</reference>
<dbReference type="Proteomes" id="UP001433508">
    <property type="component" value="Unassembled WGS sequence"/>
</dbReference>
<organism evidence="1 2">
    <name type="scientific">Lipomyces kononenkoae</name>
    <name type="common">Yeast</name>
    <dbReference type="NCBI Taxonomy" id="34357"/>
    <lineage>
        <taxon>Eukaryota</taxon>
        <taxon>Fungi</taxon>
        <taxon>Dikarya</taxon>
        <taxon>Ascomycota</taxon>
        <taxon>Saccharomycotina</taxon>
        <taxon>Lipomycetes</taxon>
        <taxon>Lipomycetales</taxon>
        <taxon>Lipomycetaceae</taxon>
        <taxon>Lipomyces</taxon>
    </lineage>
</organism>
<comment type="caution">
    <text evidence="1">The sequence shown here is derived from an EMBL/GenBank/DDBJ whole genome shotgun (WGS) entry which is preliminary data.</text>
</comment>
<sequence length="472" mass="50318">MTAATSSWMDAKRVEAVEKVVLQRAKISRITRKLKNRLALASYKTKRGWENLDLDAIEPRVAEEVARRRSSSGSGQITASTPYSLSSPIKQSSVSVNLPPPAPPLLLETNLPRLGPLSAVMSGRKQGTSSRTAAARKRARTLSHDNKAVMTNFTPWKSGSQDEDEEDHEMINGFPDSSVHYGSGAMRLSQSSPVYPGVASSNMTRYPPSFDHNHRLLQPSLPPPPPLQQLPNGSPSKVRHGSSANSQNGKVRQHRRNKSSLASQASTMSAVSSASTTTMGSNSLPRQTSPPRTPPRRTFSVADNDGKGTLNGNADPGFPRTGEEGADLLMFLATSPSPAQRSSFVGTPLHHNQSSVLNSSALLATPPSNQRNGGGIPFGTPLLNGSTSAAPQTPSQGFNFSDYVNNIFTPSPAQVPWHNRTPTITPARRRLNFDQLAAAENSPSHGASGTSSTTNASSNSYSVMEVGGSLLP</sequence>
<dbReference type="EMBL" id="MU971369">
    <property type="protein sequence ID" value="KAK9237439.1"/>
    <property type="molecule type" value="Genomic_DNA"/>
</dbReference>
<evidence type="ECO:0000313" key="1">
    <source>
        <dbReference type="EMBL" id="KAK9237439.1"/>
    </source>
</evidence>
<protein>
    <submittedName>
        <fullName evidence="1">Uncharacterized protein</fullName>
    </submittedName>
</protein>
<gene>
    <name evidence="1" type="ORF">V1525DRAFT_161983</name>
</gene>
<accession>A0ACC3T0K4</accession>
<name>A0ACC3T0K4_LIPKO</name>